<dbReference type="Proteomes" id="UP001156690">
    <property type="component" value="Unassembled WGS sequence"/>
</dbReference>
<feature type="transmembrane region" description="Helical" evidence="12">
    <location>
        <begin position="94"/>
        <end position="116"/>
    </location>
</feature>
<evidence type="ECO:0000256" key="9">
    <source>
        <dbReference type="ARBA" id="ARBA00023136"/>
    </source>
</evidence>
<dbReference type="CDD" id="cd13131">
    <property type="entry name" value="MATE_NorM_like"/>
    <property type="match status" value="1"/>
</dbReference>
<keyword evidence="8" id="KW-0406">Ion transport</keyword>
<protein>
    <recommendedName>
        <fullName evidence="2">Multidrug resistance protein NorM</fullName>
    </recommendedName>
    <alternativeName>
        <fullName evidence="11">Multidrug-efflux transporter</fullName>
    </alternativeName>
    <alternativeName>
        <fullName evidence="10">Na(+)/drug antiporter</fullName>
    </alternativeName>
</protein>
<comment type="subcellular location">
    <subcellularLocation>
        <location evidence="1">Cell inner membrane</location>
        <topology evidence="1">Multi-pass membrane protein</topology>
    </subcellularLocation>
</comment>
<feature type="transmembrane region" description="Helical" evidence="12">
    <location>
        <begin position="418"/>
        <end position="437"/>
    </location>
</feature>
<dbReference type="EMBL" id="BSNX01000013">
    <property type="protein sequence ID" value="GLQ72309.1"/>
    <property type="molecule type" value="Genomic_DNA"/>
</dbReference>
<evidence type="ECO:0000256" key="5">
    <source>
        <dbReference type="ARBA" id="ARBA00022475"/>
    </source>
</evidence>
<feature type="transmembrane region" description="Helical" evidence="12">
    <location>
        <begin position="51"/>
        <end position="73"/>
    </location>
</feature>
<evidence type="ECO:0000256" key="12">
    <source>
        <dbReference type="SAM" id="Phobius"/>
    </source>
</evidence>
<dbReference type="PANTHER" id="PTHR43298:SF2">
    <property type="entry name" value="FMN_FAD EXPORTER YEEO-RELATED"/>
    <property type="match status" value="1"/>
</dbReference>
<dbReference type="AlphaFoldDB" id="A0AAV5NNX7"/>
<evidence type="ECO:0000256" key="10">
    <source>
        <dbReference type="ARBA" id="ARBA00030855"/>
    </source>
</evidence>
<dbReference type="GO" id="GO:0006811">
    <property type="term" value="P:monoatomic ion transport"/>
    <property type="evidence" value="ECO:0007669"/>
    <property type="project" value="UniProtKB-KW"/>
</dbReference>
<proteinExistence type="predicted"/>
<feature type="transmembrane region" description="Helical" evidence="12">
    <location>
        <begin position="12"/>
        <end position="31"/>
    </location>
</feature>
<evidence type="ECO:0000256" key="6">
    <source>
        <dbReference type="ARBA" id="ARBA00022692"/>
    </source>
</evidence>
<dbReference type="PIRSF" id="PIRSF006603">
    <property type="entry name" value="DinF"/>
    <property type="match status" value="1"/>
</dbReference>
<feature type="transmembrane region" description="Helical" evidence="12">
    <location>
        <begin position="240"/>
        <end position="263"/>
    </location>
</feature>
<dbReference type="InterPro" id="IPR002528">
    <property type="entry name" value="MATE_fam"/>
</dbReference>
<dbReference type="GO" id="GO:0015297">
    <property type="term" value="F:antiporter activity"/>
    <property type="evidence" value="ECO:0007669"/>
    <property type="project" value="UniProtKB-KW"/>
</dbReference>
<evidence type="ECO:0000256" key="4">
    <source>
        <dbReference type="ARBA" id="ARBA00022449"/>
    </source>
</evidence>
<feature type="transmembrane region" description="Helical" evidence="12">
    <location>
        <begin position="186"/>
        <end position="212"/>
    </location>
</feature>
<keyword evidence="14" id="KW-1185">Reference proteome</keyword>
<gene>
    <name evidence="13" type="primary">norM_2</name>
    <name evidence="13" type="ORF">GCM10007932_16690</name>
</gene>
<comment type="caution">
    <text evidence="13">The sequence shown here is derived from an EMBL/GenBank/DDBJ whole genome shotgun (WGS) entry which is preliminary data.</text>
</comment>
<evidence type="ECO:0000256" key="2">
    <source>
        <dbReference type="ARBA" id="ARBA00013489"/>
    </source>
</evidence>
<evidence type="ECO:0000313" key="14">
    <source>
        <dbReference type="Proteomes" id="UP001156690"/>
    </source>
</evidence>
<dbReference type="GO" id="GO:0042910">
    <property type="term" value="F:xenobiotic transmembrane transporter activity"/>
    <property type="evidence" value="ECO:0007669"/>
    <property type="project" value="InterPro"/>
</dbReference>
<keyword evidence="4" id="KW-0050">Antiport</keyword>
<dbReference type="RefSeq" id="WP_126608787.1">
    <property type="nucleotide sequence ID" value="NZ_AP025145.1"/>
</dbReference>
<feature type="transmembrane region" description="Helical" evidence="12">
    <location>
        <begin position="128"/>
        <end position="146"/>
    </location>
</feature>
<evidence type="ECO:0000256" key="7">
    <source>
        <dbReference type="ARBA" id="ARBA00022989"/>
    </source>
</evidence>
<evidence type="ECO:0000256" key="1">
    <source>
        <dbReference type="ARBA" id="ARBA00004429"/>
    </source>
</evidence>
<evidence type="ECO:0000313" key="13">
    <source>
        <dbReference type="EMBL" id="GLQ72309.1"/>
    </source>
</evidence>
<name>A0AAV5NNX7_9VIBR</name>
<organism evidence="13 14">
    <name type="scientific">Vibrio penaeicida</name>
    <dbReference type="NCBI Taxonomy" id="104609"/>
    <lineage>
        <taxon>Bacteria</taxon>
        <taxon>Pseudomonadati</taxon>
        <taxon>Pseudomonadota</taxon>
        <taxon>Gammaproteobacteria</taxon>
        <taxon>Vibrionales</taxon>
        <taxon>Vibrionaceae</taxon>
        <taxon>Vibrio</taxon>
    </lineage>
</organism>
<feature type="transmembrane region" description="Helical" evidence="12">
    <location>
        <begin position="385"/>
        <end position="406"/>
    </location>
</feature>
<evidence type="ECO:0000256" key="3">
    <source>
        <dbReference type="ARBA" id="ARBA00022448"/>
    </source>
</evidence>
<dbReference type="GO" id="GO:0005886">
    <property type="term" value="C:plasma membrane"/>
    <property type="evidence" value="ECO:0007669"/>
    <property type="project" value="UniProtKB-SubCell"/>
</dbReference>
<accession>A0AAV5NNX7</accession>
<feature type="transmembrane region" description="Helical" evidence="12">
    <location>
        <begin position="347"/>
        <end position="365"/>
    </location>
</feature>
<keyword evidence="3" id="KW-0813">Transport</keyword>
<dbReference type="Pfam" id="PF01554">
    <property type="entry name" value="MatE"/>
    <property type="match status" value="2"/>
</dbReference>
<evidence type="ECO:0000256" key="11">
    <source>
        <dbReference type="ARBA" id="ARBA00031636"/>
    </source>
</evidence>
<feature type="transmembrane region" description="Helical" evidence="12">
    <location>
        <begin position="316"/>
        <end position="335"/>
    </location>
</feature>
<dbReference type="InterPro" id="IPR048279">
    <property type="entry name" value="MdtK-like"/>
</dbReference>
<feature type="transmembrane region" description="Helical" evidence="12">
    <location>
        <begin position="275"/>
        <end position="296"/>
    </location>
</feature>
<keyword evidence="7 12" id="KW-1133">Transmembrane helix</keyword>
<keyword evidence="9 12" id="KW-0472">Membrane</keyword>
<keyword evidence="5" id="KW-1003">Cell membrane</keyword>
<keyword evidence="6 12" id="KW-0812">Transmembrane</keyword>
<sequence>MQTYKDEISRLVKLATPILLASVAQTGIGFVDTVMAGGVSATDLAGVAIATSIWLPTILFGIGILMALVPIVAQLNGANRKNEIANEVQQAIAMGLFVSVPIISVFFQVQWILGLMNVEPKLEDISTGYMNMVMPAVPAVMLFQAFRSFTDGMSLTKPAMVISFIGLFANIPLNWMFVYGEFGAPALGGVGCGVATTIVQWLMLSAMVFYVVTARKLKPIGTFSKLYWPKFSAQHRLFKLGFPIAASIFFEVTLFSVVAIIIAPLGSVVVAAHQIALNYSSLIFMLPLSLGAAVSIRVGHQLGESNASGAKVSANVGFIVGCSLAVLTGILTVVFREAITELYTDNASVITFAMHLLLFSAAYQMADTIQVIAAGALRGYKDMRAIFYCTFVSYWLLGLPAGYAFGMTDIFGEPMGAAGFWVGFIVGLSAAALLLSLRLKWIHKQDESVRYSYMAK</sequence>
<evidence type="ECO:0000256" key="8">
    <source>
        <dbReference type="ARBA" id="ARBA00023065"/>
    </source>
</evidence>
<feature type="transmembrane region" description="Helical" evidence="12">
    <location>
        <begin position="158"/>
        <end position="180"/>
    </location>
</feature>
<reference evidence="14" key="1">
    <citation type="journal article" date="2019" name="Int. J. Syst. Evol. Microbiol.">
        <title>The Global Catalogue of Microorganisms (GCM) 10K type strain sequencing project: providing services to taxonomists for standard genome sequencing and annotation.</title>
        <authorList>
            <consortium name="The Broad Institute Genomics Platform"/>
            <consortium name="The Broad Institute Genome Sequencing Center for Infectious Disease"/>
            <person name="Wu L."/>
            <person name="Ma J."/>
        </authorList>
    </citation>
    <scope>NUCLEOTIDE SEQUENCE [LARGE SCALE GENOMIC DNA]</scope>
    <source>
        <strain evidence="14">NBRC 15640</strain>
    </source>
</reference>
<dbReference type="PANTHER" id="PTHR43298">
    <property type="entry name" value="MULTIDRUG RESISTANCE PROTEIN NORM-RELATED"/>
    <property type="match status" value="1"/>
</dbReference>
<dbReference type="NCBIfam" id="TIGR00797">
    <property type="entry name" value="matE"/>
    <property type="match status" value="1"/>
</dbReference>
<dbReference type="InterPro" id="IPR050222">
    <property type="entry name" value="MATE_MdtK"/>
</dbReference>